<evidence type="ECO:0000313" key="6">
    <source>
        <dbReference type="EMBL" id="GAK58145.1"/>
    </source>
</evidence>
<proteinExistence type="inferred from homology"/>
<dbReference type="NCBIfam" id="NF008453">
    <property type="entry name" value="PRK11308.1"/>
    <property type="match status" value="1"/>
</dbReference>
<reference evidence="6" key="1">
    <citation type="journal article" date="2015" name="PeerJ">
        <title>First genomic representation of candidate bacterial phylum KSB3 points to enhanced environmental sensing as a trigger of wastewater bulking.</title>
        <authorList>
            <person name="Sekiguchi Y."/>
            <person name="Ohashi A."/>
            <person name="Parks D.H."/>
            <person name="Yamauchi T."/>
            <person name="Tyson G.W."/>
            <person name="Hugenholtz P."/>
        </authorList>
    </citation>
    <scope>NUCLEOTIDE SEQUENCE [LARGE SCALE GENOMIC DNA]</scope>
</reference>
<evidence type="ECO:0000256" key="1">
    <source>
        <dbReference type="ARBA" id="ARBA00005417"/>
    </source>
</evidence>
<evidence type="ECO:0000256" key="3">
    <source>
        <dbReference type="ARBA" id="ARBA00022741"/>
    </source>
</evidence>
<dbReference type="PROSITE" id="PS50893">
    <property type="entry name" value="ABC_TRANSPORTER_2"/>
    <property type="match status" value="1"/>
</dbReference>
<dbReference type="FunFam" id="3.40.50.300:FF:000016">
    <property type="entry name" value="Oligopeptide ABC transporter ATP-binding component"/>
    <property type="match status" value="1"/>
</dbReference>
<dbReference type="InterPro" id="IPR003439">
    <property type="entry name" value="ABC_transporter-like_ATP-bd"/>
</dbReference>
<dbReference type="SUPFAM" id="SSF52540">
    <property type="entry name" value="P-loop containing nucleoside triphosphate hydrolases"/>
    <property type="match status" value="1"/>
</dbReference>
<dbReference type="PANTHER" id="PTHR43776">
    <property type="entry name" value="TRANSPORT ATP-BINDING PROTEIN"/>
    <property type="match status" value="1"/>
</dbReference>
<dbReference type="SMART" id="SM00382">
    <property type="entry name" value="AAA"/>
    <property type="match status" value="1"/>
</dbReference>
<dbReference type="InterPro" id="IPR003593">
    <property type="entry name" value="AAA+_ATPase"/>
</dbReference>
<protein>
    <submittedName>
        <fullName evidence="6">Oligopeptide/dipeptide ABC transporter, ATPase subunit</fullName>
    </submittedName>
</protein>
<dbReference type="AlphaFoldDB" id="A0A081C0P0"/>
<comment type="similarity">
    <text evidence="1">Belongs to the ABC transporter superfamily.</text>
</comment>
<evidence type="ECO:0000313" key="7">
    <source>
        <dbReference type="Proteomes" id="UP000030661"/>
    </source>
</evidence>
<keyword evidence="2" id="KW-0813">Transport</keyword>
<dbReference type="GO" id="GO:0015833">
    <property type="term" value="P:peptide transport"/>
    <property type="evidence" value="ECO:0007669"/>
    <property type="project" value="InterPro"/>
</dbReference>
<dbReference type="GO" id="GO:0005524">
    <property type="term" value="F:ATP binding"/>
    <property type="evidence" value="ECO:0007669"/>
    <property type="project" value="UniProtKB-KW"/>
</dbReference>
<dbReference type="EMBL" id="DF820467">
    <property type="protein sequence ID" value="GAK58145.1"/>
    <property type="molecule type" value="Genomic_DNA"/>
</dbReference>
<accession>A0A081C0P0</accession>
<dbReference type="InterPro" id="IPR013563">
    <property type="entry name" value="Oligopep_ABC_C"/>
</dbReference>
<keyword evidence="7" id="KW-1185">Reference proteome</keyword>
<dbReference type="InterPro" id="IPR017871">
    <property type="entry name" value="ABC_transporter-like_CS"/>
</dbReference>
<dbReference type="STRING" id="1499967.U27_05118"/>
<keyword evidence="3" id="KW-0547">Nucleotide-binding</keyword>
<sequence>MGVWLVTMVNSLLSVRNVKKYYPLKSRGFSRRHGTVKAVDGVSFDVKAKEVFGLVGESGCGKSTLGRVLLRLDDPTGGQIFFQQQDISAFSKSRLTQFRKEAQIIYQDPYSALNPRKKIGQLVQEPLDIHRIGTVRDRRERAAWLLETVGLLPEHANRYPHQFSGGQRQRIIIARALALNPQLLLADEPVSALDVSIQAQVINLLLDLREEFSLTYIFISHDLKVVEHLCDRVAVMYLGRLVELAPKKPFYAHPKHPYSQALLSAAPTPNPETPKRKILLQGDVPSPINPPDGCPFHPRCPIRQPEWNECTTELPPLREIEPGWRTACHVVRP</sequence>
<dbReference type="GO" id="GO:0055085">
    <property type="term" value="P:transmembrane transport"/>
    <property type="evidence" value="ECO:0007669"/>
    <property type="project" value="UniProtKB-ARBA"/>
</dbReference>
<keyword evidence="4" id="KW-0067">ATP-binding</keyword>
<gene>
    <name evidence="6" type="ORF">U27_05118</name>
</gene>
<dbReference type="NCBIfam" id="TIGR01727">
    <property type="entry name" value="oligo_HPY"/>
    <property type="match status" value="1"/>
</dbReference>
<evidence type="ECO:0000256" key="4">
    <source>
        <dbReference type="ARBA" id="ARBA00022840"/>
    </source>
</evidence>
<dbReference type="Pfam" id="PF08352">
    <property type="entry name" value="oligo_HPY"/>
    <property type="match status" value="1"/>
</dbReference>
<feature type="domain" description="ABC transporter" evidence="5">
    <location>
        <begin position="24"/>
        <end position="263"/>
    </location>
</feature>
<name>A0A081C0P0_VECG1</name>
<dbReference type="InterPro" id="IPR027417">
    <property type="entry name" value="P-loop_NTPase"/>
</dbReference>
<dbReference type="Pfam" id="PF00005">
    <property type="entry name" value="ABC_tran"/>
    <property type="match status" value="1"/>
</dbReference>
<dbReference type="InterPro" id="IPR050319">
    <property type="entry name" value="ABC_transp_ATP-bind"/>
</dbReference>
<organism evidence="6">
    <name type="scientific">Vecturithrix granuli</name>
    <dbReference type="NCBI Taxonomy" id="1499967"/>
    <lineage>
        <taxon>Bacteria</taxon>
        <taxon>Candidatus Moduliflexota</taxon>
        <taxon>Candidatus Vecturitrichia</taxon>
        <taxon>Candidatus Vecturitrichales</taxon>
        <taxon>Candidatus Vecturitrichaceae</taxon>
        <taxon>Candidatus Vecturithrix</taxon>
    </lineage>
</organism>
<dbReference type="CDD" id="cd03257">
    <property type="entry name" value="ABC_NikE_OppD_transporters"/>
    <property type="match status" value="1"/>
</dbReference>
<dbReference type="HOGENOM" id="CLU_000604_1_23_0"/>
<dbReference type="eggNOG" id="COG4608">
    <property type="taxonomic scope" value="Bacteria"/>
</dbReference>
<dbReference type="Proteomes" id="UP000030661">
    <property type="component" value="Unassembled WGS sequence"/>
</dbReference>
<evidence type="ECO:0000256" key="2">
    <source>
        <dbReference type="ARBA" id="ARBA00022448"/>
    </source>
</evidence>
<evidence type="ECO:0000259" key="5">
    <source>
        <dbReference type="PROSITE" id="PS50893"/>
    </source>
</evidence>
<dbReference type="GO" id="GO:0016887">
    <property type="term" value="F:ATP hydrolysis activity"/>
    <property type="evidence" value="ECO:0007669"/>
    <property type="project" value="InterPro"/>
</dbReference>
<dbReference type="PANTHER" id="PTHR43776:SF7">
    <property type="entry name" value="D,D-DIPEPTIDE TRANSPORT ATP-BINDING PROTEIN DDPF-RELATED"/>
    <property type="match status" value="1"/>
</dbReference>
<dbReference type="Gene3D" id="3.40.50.300">
    <property type="entry name" value="P-loop containing nucleotide triphosphate hydrolases"/>
    <property type="match status" value="1"/>
</dbReference>
<dbReference type="PROSITE" id="PS00211">
    <property type="entry name" value="ABC_TRANSPORTER_1"/>
    <property type="match status" value="1"/>
</dbReference>